<reference evidence="3 4" key="1">
    <citation type="journal article" date="2017" name="Nat. Commun.">
        <title>In situ click chemistry generation of cyclooxygenase-2 inhibitors.</title>
        <authorList>
            <person name="Bhardwaj A."/>
            <person name="Kaur J."/>
            <person name="Wuest M."/>
            <person name="Wuest F."/>
        </authorList>
    </citation>
    <scope>NUCLEOTIDE SEQUENCE [LARGE SCALE GENOMIC DNA]</scope>
    <source>
        <strain evidence="3">S2_018_000_R2_106</strain>
    </source>
</reference>
<keyword evidence="2" id="KW-1133">Transmembrane helix</keyword>
<protein>
    <submittedName>
        <fullName evidence="3">Prepilin-type N-terminal cleavage/methylation domain-containing protein</fullName>
    </submittedName>
</protein>
<dbReference type="EMBL" id="VAFM01000002">
    <property type="protein sequence ID" value="TKW60934.1"/>
    <property type="molecule type" value="Genomic_DNA"/>
</dbReference>
<keyword evidence="1" id="KW-0175">Coiled coil</keyword>
<dbReference type="InterPro" id="IPR045584">
    <property type="entry name" value="Pilin-like"/>
</dbReference>
<dbReference type="Proteomes" id="UP000320948">
    <property type="component" value="Unassembled WGS sequence"/>
</dbReference>
<dbReference type="NCBIfam" id="TIGR02532">
    <property type="entry name" value="IV_pilin_GFxxxE"/>
    <property type="match status" value="1"/>
</dbReference>
<evidence type="ECO:0000313" key="3">
    <source>
        <dbReference type="EMBL" id="TKW60934.1"/>
    </source>
</evidence>
<feature type="coiled-coil region" evidence="1">
    <location>
        <begin position="212"/>
        <end position="239"/>
    </location>
</feature>
<name>A0A6N4RA47_BLAVI</name>
<feature type="transmembrane region" description="Helical" evidence="2">
    <location>
        <begin position="29"/>
        <end position="51"/>
    </location>
</feature>
<comment type="caution">
    <text evidence="3">The sequence shown here is derived from an EMBL/GenBank/DDBJ whole genome shotgun (WGS) entry which is preliminary data.</text>
</comment>
<accession>A0A6N4RA47</accession>
<dbReference type="AlphaFoldDB" id="A0A6N4RA47"/>
<organism evidence="3 4">
    <name type="scientific">Blastochloris viridis</name>
    <name type="common">Rhodopseudomonas viridis</name>
    <dbReference type="NCBI Taxonomy" id="1079"/>
    <lineage>
        <taxon>Bacteria</taxon>
        <taxon>Pseudomonadati</taxon>
        <taxon>Pseudomonadota</taxon>
        <taxon>Alphaproteobacteria</taxon>
        <taxon>Hyphomicrobiales</taxon>
        <taxon>Blastochloridaceae</taxon>
        <taxon>Blastochloris</taxon>
    </lineage>
</organism>
<proteinExistence type="predicted"/>
<keyword evidence="2" id="KW-0472">Membrane</keyword>
<sequence length="384" mass="42273">MILTRTLFKSAPQQKDAPMNLKSSKGFTLFEMILTVAIMAILVATTTPSIYEFIRQRDKQNEEVAQMQVRKALEAYIADKGVPPSDNDVTEPWYEKLAGYTSLSANEIANDVWGRPRMYLSYLDTSRNIYGTTVSVTYVTLHSMGENGRAERTETVNGSTVTVNGVAVSNNAFSGSTASGATGWWKNMTDRATAFATVRGAGDDQMMRYTNYEDVLRRYNATRERMDKLSEALETYARSQYANHVAACSSSTTTTATCNSDGTPRLAIYYPRSTARQVTADAARYVRDGAIVTEVVVNNAATTDDDRRKNMEDLMARLGLPLEYCCSALNNAADGKPAPFYYFSNPRPRDVSSCGARPGVDAAKLPARITTIYNVDTSAQRTCG</sequence>
<dbReference type="SUPFAM" id="SSF54523">
    <property type="entry name" value="Pili subunits"/>
    <property type="match status" value="1"/>
</dbReference>
<keyword evidence="2" id="KW-0812">Transmembrane</keyword>
<dbReference type="Pfam" id="PF07963">
    <property type="entry name" value="N_methyl"/>
    <property type="match status" value="1"/>
</dbReference>
<evidence type="ECO:0000256" key="1">
    <source>
        <dbReference type="SAM" id="Coils"/>
    </source>
</evidence>
<gene>
    <name evidence="3" type="ORF">DI628_08595</name>
</gene>
<evidence type="ECO:0000313" key="4">
    <source>
        <dbReference type="Proteomes" id="UP000320948"/>
    </source>
</evidence>
<dbReference type="InterPro" id="IPR012902">
    <property type="entry name" value="N_methyl_site"/>
</dbReference>
<evidence type="ECO:0000256" key="2">
    <source>
        <dbReference type="SAM" id="Phobius"/>
    </source>
</evidence>
<dbReference type="Gene3D" id="3.30.700.10">
    <property type="entry name" value="Glycoprotein, Type 4 Pilin"/>
    <property type="match status" value="1"/>
</dbReference>